<accession>A0A9Q0WFR5</accession>
<comment type="caution">
    <text evidence="3">The sequence shown here is derived from an EMBL/GenBank/DDBJ whole genome shotgun (WGS) entry which is preliminary data.</text>
</comment>
<evidence type="ECO:0000256" key="1">
    <source>
        <dbReference type="SAM" id="Coils"/>
    </source>
</evidence>
<evidence type="ECO:0000256" key="2">
    <source>
        <dbReference type="SAM" id="Phobius"/>
    </source>
</evidence>
<dbReference type="PANTHER" id="PTHR37761:SF2">
    <property type="entry name" value="OS09G0108400 PROTEIN"/>
    <property type="match status" value="1"/>
</dbReference>
<name>A0A9Q0WFR5_SALPP</name>
<protein>
    <submittedName>
        <fullName evidence="3">Uncharacterized protein</fullName>
    </submittedName>
</protein>
<dbReference type="OrthoDB" id="1934337at2759"/>
<keyword evidence="2" id="KW-0812">Transmembrane</keyword>
<evidence type="ECO:0000313" key="3">
    <source>
        <dbReference type="EMBL" id="KAJ6766441.1"/>
    </source>
</evidence>
<organism evidence="3 4">
    <name type="scientific">Salix purpurea</name>
    <name type="common">Purple osier willow</name>
    <dbReference type="NCBI Taxonomy" id="77065"/>
    <lineage>
        <taxon>Eukaryota</taxon>
        <taxon>Viridiplantae</taxon>
        <taxon>Streptophyta</taxon>
        <taxon>Embryophyta</taxon>
        <taxon>Tracheophyta</taxon>
        <taxon>Spermatophyta</taxon>
        <taxon>Magnoliopsida</taxon>
        <taxon>eudicotyledons</taxon>
        <taxon>Gunneridae</taxon>
        <taxon>Pentapetalae</taxon>
        <taxon>rosids</taxon>
        <taxon>fabids</taxon>
        <taxon>Malpighiales</taxon>
        <taxon>Salicaceae</taxon>
        <taxon>Saliceae</taxon>
        <taxon>Salix</taxon>
    </lineage>
</organism>
<feature type="transmembrane region" description="Helical" evidence="2">
    <location>
        <begin position="212"/>
        <end position="231"/>
    </location>
</feature>
<feature type="coiled-coil region" evidence="1">
    <location>
        <begin position="7"/>
        <end position="44"/>
    </location>
</feature>
<keyword evidence="2" id="KW-0472">Membrane</keyword>
<keyword evidence="2" id="KW-1133">Transmembrane helix</keyword>
<reference evidence="3" key="2">
    <citation type="journal article" date="2023" name="Int. J. Mol. Sci.">
        <title>De Novo Assembly and Annotation of 11 Diverse Shrub Willow (Salix) Genomes Reveals Novel Gene Organization in Sex-Linked Regions.</title>
        <authorList>
            <person name="Hyden B."/>
            <person name="Feng K."/>
            <person name="Yates T.B."/>
            <person name="Jawdy S."/>
            <person name="Cereghino C."/>
            <person name="Smart L.B."/>
            <person name="Muchero W."/>
        </authorList>
    </citation>
    <scope>NUCLEOTIDE SEQUENCE</scope>
    <source>
        <tissue evidence="3">Shoot tip</tissue>
    </source>
</reference>
<dbReference type="Proteomes" id="UP001151532">
    <property type="component" value="Chromosome 4"/>
</dbReference>
<dbReference type="EMBL" id="JAPFFK010000004">
    <property type="protein sequence ID" value="KAJ6766441.1"/>
    <property type="molecule type" value="Genomic_DNA"/>
</dbReference>
<dbReference type="PANTHER" id="PTHR37761">
    <property type="entry name" value="OS09G0108400 PROTEIN"/>
    <property type="match status" value="1"/>
</dbReference>
<proteinExistence type="predicted"/>
<evidence type="ECO:0000313" key="4">
    <source>
        <dbReference type="Proteomes" id="UP001151532"/>
    </source>
</evidence>
<sequence length="235" mass="26836">MAILNCENKLQERMQETDLLLQKLQEMDETEQTLMEELENAEIALDARQSGKSVKSVDASEMTAEAGLDAEAAKSDILEKMDNKKKEMSLMEEIVQDLEKRWVQIQENALKQPTPAQREKLLDKQLHSLMEQLAAKQAQAEGLVGEIHLKEMELERLKGLWRMIESSNVEGNTARNRFGRSTSEKGSASTDYMVDKLPYSTGGRTEHQERLMLLRSAFVMYILFLNIVVLIKLSF</sequence>
<gene>
    <name evidence="3" type="ORF">OIU79_022404</name>
</gene>
<dbReference type="AlphaFoldDB" id="A0A9Q0WFR5"/>
<keyword evidence="1" id="KW-0175">Coiled coil</keyword>
<keyword evidence="4" id="KW-1185">Reference proteome</keyword>
<reference evidence="3" key="1">
    <citation type="submission" date="2022-11" db="EMBL/GenBank/DDBJ databases">
        <authorList>
            <person name="Hyden B.L."/>
            <person name="Feng K."/>
            <person name="Yates T."/>
            <person name="Jawdy S."/>
            <person name="Smart L.B."/>
            <person name="Muchero W."/>
        </authorList>
    </citation>
    <scope>NUCLEOTIDE SEQUENCE</scope>
    <source>
        <tissue evidence="3">Shoot tip</tissue>
    </source>
</reference>